<gene>
    <name evidence="1" type="ORF">FJZ00_05185</name>
</gene>
<dbReference type="Proteomes" id="UP000703893">
    <property type="component" value="Unassembled WGS sequence"/>
</dbReference>
<dbReference type="AlphaFoldDB" id="A0A937X4A7"/>
<sequence length="133" mass="14889">MKNLNDSALAHLRELLPIREFARRYPTVYASHDPSQVLDEQQVVYLDVRPADWPVDEPQHVVATRDLVRKGTVACVLEGGMAIVGYPKAVYRHLRDEATVRLFLGNRESLVNQALTVSERLSGLDRGLRAVGA</sequence>
<evidence type="ECO:0000313" key="2">
    <source>
        <dbReference type="Proteomes" id="UP000703893"/>
    </source>
</evidence>
<accession>A0A937X4A7</accession>
<name>A0A937X4A7_9BACT</name>
<reference evidence="1 2" key="1">
    <citation type="submission" date="2019-03" db="EMBL/GenBank/DDBJ databases">
        <title>Lake Tanganyika Metagenome-Assembled Genomes (MAGs).</title>
        <authorList>
            <person name="Tran P."/>
        </authorList>
    </citation>
    <scope>NUCLEOTIDE SEQUENCE [LARGE SCALE GENOMIC DNA]</scope>
    <source>
        <strain evidence="1">K_DeepCast_65m_m2_236</strain>
    </source>
</reference>
<organism evidence="1 2">
    <name type="scientific">Candidatus Tanganyikabacteria bacterium</name>
    <dbReference type="NCBI Taxonomy" id="2961651"/>
    <lineage>
        <taxon>Bacteria</taxon>
        <taxon>Bacillati</taxon>
        <taxon>Candidatus Sericytochromatia</taxon>
        <taxon>Candidatus Tanganyikabacteria</taxon>
    </lineage>
</organism>
<comment type="caution">
    <text evidence="1">The sequence shown here is derived from an EMBL/GenBank/DDBJ whole genome shotgun (WGS) entry which is preliminary data.</text>
</comment>
<evidence type="ECO:0000313" key="1">
    <source>
        <dbReference type="EMBL" id="MBM3274522.1"/>
    </source>
</evidence>
<dbReference type="EMBL" id="VGJX01000240">
    <property type="protein sequence ID" value="MBM3274522.1"/>
    <property type="molecule type" value="Genomic_DNA"/>
</dbReference>
<proteinExistence type="predicted"/>
<protein>
    <submittedName>
        <fullName evidence="1">Uncharacterized protein</fullName>
    </submittedName>
</protein>